<dbReference type="OrthoDB" id="9799980at2"/>
<reference evidence="9 10" key="1">
    <citation type="submission" date="2019-03" db="EMBL/GenBank/DDBJ databases">
        <title>Genomic Encyclopedia of Type Strains, Phase IV (KMG-IV): sequencing the most valuable type-strain genomes for metagenomic binning, comparative biology and taxonomic classification.</title>
        <authorList>
            <person name="Goeker M."/>
        </authorList>
    </citation>
    <scope>NUCLEOTIDE SEQUENCE [LARGE SCALE GENOMIC DNA]</scope>
    <source>
        <strain evidence="9 10">DSM 654</strain>
    </source>
</reference>
<evidence type="ECO:0000256" key="4">
    <source>
        <dbReference type="ARBA" id="ARBA00013115"/>
    </source>
</evidence>
<name>A0A4R3VES7_ROSSA</name>
<comment type="catalytic activity">
    <reaction evidence="1">
        <text>[L-4-(L-arginin-2-N-yl)aspartate](n) + H2O = [L-4-(L-arginin-2-N-yl)aspartate](n-1) + L-4-(L-arginin-2-N-yl)aspartate</text>
        <dbReference type="Rhea" id="RHEA:12845"/>
        <dbReference type="Rhea" id="RHEA-COMP:13728"/>
        <dbReference type="Rhea" id="RHEA-COMP:13734"/>
        <dbReference type="ChEBI" id="CHEBI:15377"/>
        <dbReference type="ChEBI" id="CHEBI:137986"/>
        <dbReference type="ChEBI" id="CHEBI:137991"/>
        <dbReference type="EC" id="3.4.15.6"/>
    </reaction>
</comment>
<evidence type="ECO:0000256" key="2">
    <source>
        <dbReference type="ARBA" id="ARBA00002039"/>
    </source>
</evidence>
<comment type="function">
    <text evidence="2">Exopeptidase that catalyzes the hydrolytic cleavage of multi-L-arginyl-poly-L-aspartic acid (cyanophycin; a water-insoluble reserve polymer) into aspartate-arginine dipeptides.</text>
</comment>
<evidence type="ECO:0000256" key="3">
    <source>
        <dbReference type="ARBA" id="ARBA00006534"/>
    </source>
</evidence>
<dbReference type="Proteomes" id="UP000295110">
    <property type="component" value="Unassembled WGS sequence"/>
</dbReference>
<evidence type="ECO:0000313" key="9">
    <source>
        <dbReference type="EMBL" id="TCV02232.1"/>
    </source>
</evidence>
<dbReference type="InterPro" id="IPR011811">
    <property type="entry name" value="Peptidase_S51_cyanophycinase"/>
</dbReference>
<dbReference type="NCBIfam" id="TIGR02069">
    <property type="entry name" value="cyanophycinase"/>
    <property type="match status" value="1"/>
</dbReference>
<dbReference type="Gene3D" id="3.40.50.880">
    <property type="match status" value="1"/>
</dbReference>
<proteinExistence type="inferred from homology"/>
<keyword evidence="7" id="KW-0378">Hydrolase</keyword>
<dbReference type="Pfam" id="PF03575">
    <property type="entry name" value="Peptidase_S51"/>
    <property type="match status" value="1"/>
</dbReference>
<evidence type="ECO:0000256" key="7">
    <source>
        <dbReference type="ARBA" id="ARBA00022801"/>
    </source>
</evidence>
<dbReference type="GO" id="GO:0006508">
    <property type="term" value="P:proteolysis"/>
    <property type="evidence" value="ECO:0007669"/>
    <property type="project" value="UniProtKB-KW"/>
</dbReference>
<dbReference type="Pfam" id="PF11528">
    <property type="entry name" value="DUF3224"/>
    <property type="match status" value="1"/>
</dbReference>
<evidence type="ECO:0000256" key="8">
    <source>
        <dbReference type="ARBA" id="ARBA00022825"/>
    </source>
</evidence>
<dbReference type="GO" id="GO:0008236">
    <property type="term" value="F:serine-type peptidase activity"/>
    <property type="evidence" value="ECO:0007669"/>
    <property type="project" value="UniProtKB-KW"/>
</dbReference>
<dbReference type="Gene3D" id="2.40.350.10">
    <property type="entry name" value="SO1590-like"/>
    <property type="match status" value="1"/>
</dbReference>
<evidence type="ECO:0000256" key="1">
    <source>
        <dbReference type="ARBA" id="ARBA00001092"/>
    </source>
</evidence>
<keyword evidence="8" id="KW-0720">Serine protease</keyword>
<dbReference type="EC" id="3.4.15.6" evidence="4"/>
<keyword evidence="10" id="KW-1185">Reference proteome</keyword>
<dbReference type="EMBL" id="SMBU01000004">
    <property type="protein sequence ID" value="TCV02232.1"/>
    <property type="molecule type" value="Genomic_DNA"/>
</dbReference>
<evidence type="ECO:0000313" key="10">
    <source>
        <dbReference type="Proteomes" id="UP000295110"/>
    </source>
</evidence>
<protein>
    <recommendedName>
        <fullName evidence="5">Cyanophycinase</fullName>
        <ecNumber evidence="4">3.4.15.6</ecNumber>
    </recommendedName>
</protein>
<keyword evidence="6" id="KW-0645">Protease</keyword>
<dbReference type="PANTHER" id="PTHR36175">
    <property type="entry name" value="CYANOPHYCINASE"/>
    <property type="match status" value="1"/>
</dbReference>
<dbReference type="InterPro" id="IPR005320">
    <property type="entry name" value="Peptidase_S51"/>
</dbReference>
<sequence>MTTNAPAGTVIVIGGALKADSDAVWQRIVDEAGGVGAPIAVFPTAAFEPERIAAQIVAALGRCGARAEVIPVAPHLEGVDLRARLHDPALIARVAACRAVFFSGGAQEYIVDTLMPGGRATAMLDAIRAVFAAGGVIAGTSAGAAVMSRMMFRDAMDNLLVLKGQWRAGQEYDRGLDFLGPELLIDQHFIRRGRIGRMLPAMRSLGYRLGLGVDENAAVVVRGGRLEVVGGSGAVLLDLSEAVSDAGLPAFNLRGVRLSHLAAGDCHDLGSGVTTPAPHKLNEPCIAPAVAGFKPGLKADRYFLDFLGNGCLLDAMLLLLDGPAPEVRGLACRARPRPGEPAPELGFEFRLHRGEGLRGWRGAALGGEDCTVLGMRLDVIPVRVATPLFTPLAVLPRAVVESAQAGRGGSGSMAMARVSGEFSVGMAAQAAEDGSAGIGRMVLDKRYHGALEARGAGQMLATHGSVAGSAAYVALESVTGTLQGREGSFALVHHGLMTRGQPSLEIGVVPDSGAGGLAGLTGRMSIRVEGHRHFYDFDFSLPEA</sequence>
<dbReference type="AlphaFoldDB" id="A0A4R3VES7"/>
<dbReference type="CDD" id="cd03145">
    <property type="entry name" value="GAT1_cyanophycinase"/>
    <property type="match status" value="1"/>
</dbReference>
<accession>A0A4R3VES7</accession>
<dbReference type="SUPFAM" id="SSF159238">
    <property type="entry name" value="SO1590-like"/>
    <property type="match status" value="1"/>
</dbReference>
<gene>
    <name evidence="9" type="ORF">EV671_10045</name>
</gene>
<evidence type="ECO:0000256" key="5">
    <source>
        <dbReference type="ARBA" id="ARBA00015719"/>
    </source>
</evidence>
<dbReference type="InterPro" id="IPR029062">
    <property type="entry name" value="Class_I_gatase-like"/>
</dbReference>
<evidence type="ECO:0000256" key="6">
    <source>
        <dbReference type="ARBA" id="ARBA00022670"/>
    </source>
</evidence>
<dbReference type="GO" id="GO:0008241">
    <property type="term" value="F:peptidyl-dipeptidase activity"/>
    <property type="evidence" value="ECO:0007669"/>
    <property type="project" value="UniProtKB-EC"/>
</dbReference>
<dbReference type="InterPro" id="IPR021607">
    <property type="entry name" value="DUF3224"/>
</dbReference>
<comment type="caution">
    <text evidence="9">The sequence shown here is derived from an EMBL/GenBank/DDBJ whole genome shotgun (WGS) entry which is preliminary data.</text>
</comment>
<dbReference type="InterPro" id="IPR023159">
    <property type="entry name" value="SO1590-like_sf"/>
</dbReference>
<dbReference type="PANTHER" id="PTHR36175:SF1">
    <property type="entry name" value="CYANOPHYCINASE"/>
    <property type="match status" value="1"/>
</dbReference>
<dbReference type="SUPFAM" id="SSF52317">
    <property type="entry name" value="Class I glutamine amidotransferase-like"/>
    <property type="match status" value="1"/>
</dbReference>
<dbReference type="RefSeq" id="WP_132570120.1">
    <property type="nucleotide sequence ID" value="NZ_SGUF01000058.1"/>
</dbReference>
<comment type="similarity">
    <text evidence="3">Belongs to the peptidase S51 family.</text>
</comment>
<organism evidence="9 10">
    <name type="scientific">Roseateles saccharophilus</name>
    <name type="common">Pseudomonas saccharophila</name>
    <dbReference type="NCBI Taxonomy" id="304"/>
    <lineage>
        <taxon>Bacteria</taxon>
        <taxon>Pseudomonadati</taxon>
        <taxon>Pseudomonadota</taxon>
        <taxon>Betaproteobacteria</taxon>
        <taxon>Burkholderiales</taxon>
        <taxon>Sphaerotilaceae</taxon>
        <taxon>Roseateles</taxon>
    </lineage>
</organism>